<evidence type="ECO:0000313" key="4">
    <source>
        <dbReference type="Proteomes" id="UP000824334"/>
    </source>
</evidence>
<dbReference type="NCBIfam" id="NF009093">
    <property type="entry name" value="PRK12429.1"/>
    <property type="match status" value="1"/>
</dbReference>
<dbReference type="Gene3D" id="3.40.50.720">
    <property type="entry name" value="NAD(P)-binding Rossmann-like Domain"/>
    <property type="match status" value="1"/>
</dbReference>
<proteinExistence type="inferred from homology"/>
<keyword evidence="3" id="KW-0560">Oxidoreductase</keyword>
<dbReference type="PANTHER" id="PTHR42879">
    <property type="entry name" value="3-OXOACYL-(ACYL-CARRIER-PROTEIN) REDUCTASE"/>
    <property type="match status" value="1"/>
</dbReference>
<reference evidence="3 4" key="1">
    <citation type="submission" date="2021-07" db="EMBL/GenBank/DDBJ databases">
        <title>Isolation and characterization of bacteria from a gold mining with a capacity of golden bioaccumulation.</title>
        <authorList>
            <person name="Yang X.J."/>
        </authorList>
    </citation>
    <scope>NUCLEOTIDE SEQUENCE [LARGE SCALE GENOMIC DNA]</scope>
    <source>
        <strain evidence="3 4">Au29</strain>
    </source>
</reference>
<dbReference type="PRINTS" id="PR00081">
    <property type="entry name" value="GDHRDH"/>
</dbReference>
<dbReference type="SUPFAM" id="SSF51735">
    <property type="entry name" value="NAD(P)-binding Rossmann-fold domains"/>
    <property type="match status" value="1"/>
</dbReference>
<comment type="similarity">
    <text evidence="1 2">Belongs to the short-chain dehydrogenases/reductases (SDR) family.</text>
</comment>
<protein>
    <submittedName>
        <fullName evidence="3">3-hydroxybutyrate dehydrogenase</fullName>
        <ecNumber evidence="3">1.1.1.30</ecNumber>
    </submittedName>
</protein>
<dbReference type="InterPro" id="IPR020904">
    <property type="entry name" value="Sc_DH/Rdtase_CS"/>
</dbReference>
<dbReference type="EC" id="1.1.1.30" evidence="3"/>
<dbReference type="InterPro" id="IPR011294">
    <property type="entry name" value="3-OHbutyrate_DH"/>
</dbReference>
<gene>
    <name evidence="3" type="ORF">KWG56_04915</name>
</gene>
<dbReference type="InterPro" id="IPR036291">
    <property type="entry name" value="NAD(P)-bd_dom_sf"/>
</dbReference>
<keyword evidence="4" id="KW-1185">Reference proteome</keyword>
<dbReference type="PROSITE" id="PS00061">
    <property type="entry name" value="ADH_SHORT"/>
    <property type="match status" value="1"/>
</dbReference>
<evidence type="ECO:0000256" key="1">
    <source>
        <dbReference type="ARBA" id="ARBA00006484"/>
    </source>
</evidence>
<dbReference type="InterPro" id="IPR002347">
    <property type="entry name" value="SDR_fam"/>
</dbReference>
<sequence length="262" mass="27604">MGDLKGQVAVISGSTSGIGLALARAVAARGGDVVLNGLGDPAEIERTRAELEASSGARIRYHGADMTRGEEIADMVAFAKHELGRLDILVNNAGIQHVEAVEKFPTDKWEQIIAINLSSAFYATRAAIPIMKAQGRGRIINMASAHGLVASPFKSAYVAAKHGVIGFTKTVALEVARDNITCNAICPGFVETPIVEKQIADQARTRGLTKEQVLTDVILAAQPTKQFVTTDQLAGIFLYLVSDLGASANGASFSIDGGWTAQ</sequence>
<dbReference type="EMBL" id="CP080034">
    <property type="protein sequence ID" value="QYC12141.1"/>
    <property type="molecule type" value="Genomic_DNA"/>
</dbReference>
<dbReference type="InterPro" id="IPR050259">
    <property type="entry name" value="SDR"/>
</dbReference>
<dbReference type="NCBIfam" id="TIGR01963">
    <property type="entry name" value="PHB_DH"/>
    <property type="match status" value="1"/>
</dbReference>
<dbReference type="PRINTS" id="PR00080">
    <property type="entry name" value="SDRFAMILY"/>
</dbReference>
<dbReference type="Pfam" id="PF00106">
    <property type="entry name" value="adh_short"/>
    <property type="match status" value="1"/>
</dbReference>
<accession>A0ABX8TLM1</accession>
<dbReference type="PANTHER" id="PTHR42879:SF2">
    <property type="entry name" value="3-OXOACYL-[ACYL-CARRIER-PROTEIN] REDUCTASE FABG"/>
    <property type="match status" value="1"/>
</dbReference>
<evidence type="ECO:0000256" key="2">
    <source>
        <dbReference type="RuleBase" id="RU000363"/>
    </source>
</evidence>
<dbReference type="Proteomes" id="UP000824334">
    <property type="component" value="Chromosome"/>
</dbReference>
<organism evidence="3 4">
    <name type="scientific">Brevundimonas nasdae</name>
    <dbReference type="NCBI Taxonomy" id="172043"/>
    <lineage>
        <taxon>Bacteria</taxon>
        <taxon>Pseudomonadati</taxon>
        <taxon>Pseudomonadota</taxon>
        <taxon>Alphaproteobacteria</taxon>
        <taxon>Caulobacterales</taxon>
        <taxon>Caulobacteraceae</taxon>
        <taxon>Brevundimonas</taxon>
    </lineage>
</organism>
<dbReference type="GO" id="GO:0003858">
    <property type="term" value="F:3-hydroxybutyrate dehydrogenase activity"/>
    <property type="evidence" value="ECO:0007669"/>
    <property type="project" value="UniProtKB-EC"/>
</dbReference>
<evidence type="ECO:0000313" key="3">
    <source>
        <dbReference type="EMBL" id="QYC12141.1"/>
    </source>
</evidence>
<name>A0ABX8TLM1_9CAUL</name>